<dbReference type="Pfam" id="PF08144">
    <property type="entry name" value="CPL"/>
    <property type="match status" value="1"/>
</dbReference>
<accession>A0A8H6SQR4</accession>
<evidence type="ECO:0000256" key="3">
    <source>
        <dbReference type="SAM" id="MobiDB-lite"/>
    </source>
</evidence>
<dbReference type="InterPro" id="IPR012959">
    <property type="entry name" value="CPL_dom"/>
</dbReference>
<dbReference type="GO" id="GO:0003729">
    <property type="term" value="F:mRNA binding"/>
    <property type="evidence" value="ECO:0007669"/>
    <property type="project" value="TreeGrafter"/>
</dbReference>
<dbReference type="OrthoDB" id="497380at2759"/>
<dbReference type="GeneID" id="59345261"/>
<gene>
    <name evidence="5" type="ORF">MIND_00598800</name>
</gene>
<feature type="domain" description="CPL" evidence="4">
    <location>
        <begin position="458"/>
        <end position="592"/>
    </location>
</feature>
<reference evidence="5" key="1">
    <citation type="submission" date="2020-05" db="EMBL/GenBank/DDBJ databases">
        <title>Mycena genomes resolve the evolution of fungal bioluminescence.</title>
        <authorList>
            <person name="Tsai I.J."/>
        </authorList>
    </citation>
    <scope>NUCLEOTIDE SEQUENCE</scope>
    <source>
        <strain evidence="5">171206Taipei</strain>
    </source>
</reference>
<keyword evidence="2" id="KW-0694">RNA-binding</keyword>
<feature type="compositionally biased region" description="Basic and acidic residues" evidence="3">
    <location>
        <begin position="85"/>
        <end position="100"/>
    </location>
</feature>
<sequence>MVASKGQSKKRSAPTQGGPKSKKAHLERRREKPASAPAEKKPKRSRPVTQVVEEESEDDDDEGEDVGAFEDVEDGDENEDVMETDEPKTFKDPQASKEAHKAQKILHEQRKALKPHSTLLADAKRVWCLANAQNVPPAERQKHIDDLMGVIRGHVKEIVFKHDASRIVQTAVKHGRQKERDEIALELKGSYLALVQSKYSKFLVSKLIRLCTTHRPAILKEFQGHVLRLLLHREATSVLADAFELYANTYERALLVRDFYGKEATLATVTSGSEQDKELAKKGLAGLLENADNDRRRRILTSLKESLTSIFNNSDKGAITHAVVHRVLWEYISVVTSLPDEAESTKHFREIFELQMSRHAGRARAHKRRQQSRAGILGAGHSEGQLAASHFQPTLKLWQDRKQIIKVLKPHVERMCLDDEAQTVLFTALDVIDDTKLLVKTLVPEITTPVNTLVETPQGRRAILYLLVPRTRRHFIPAQIASLAETDALRAQTSKKAVDVRQAEVRAGASEALLAWVKQKGGILLREPAASLVVAEIMLFTEGDKSGASQTLLRAVSATYPGADETTTHPIDLPHSSRLYKTLLQGGHFNRTANSVDRSSSWDCGAFARDFVEIVGQDVCVAMCTTGGCNGTFVIAELCGALVTSDDDHSAETRKTVKRWFSGKVRKTIEAGDAKGKKVLLDRIDTL</sequence>
<dbReference type="SMART" id="SM00025">
    <property type="entry name" value="Pumilio"/>
    <property type="match status" value="3"/>
</dbReference>
<dbReference type="InterPro" id="IPR016024">
    <property type="entry name" value="ARM-type_fold"/>
</dbReference>
<organism evidence="5 6">
    <name type="scientific">Mycena indigotica</name>
    <dbReference type="NCBI Taxonomy" id="2126181"/>
    <lineage>
        <taxon>Eukaryota</taxon>
        <taxon>Fungi</taxon>
        <taxon>Dikarya</taxon>
        <taxon>Basidiomycota</taxon>
        <taxon>Agaricomycotina</taxon>
        <taxon>Agaricomycetes</taxon>
        <taxon>Agaricomycetidae</taxon>
        <taxon>Agaricales</taxon>
        <taxon>Marasmiineae</taxon>
        <taxon>Mycenaceae</taxon>
        <taxon>Mycena</taxon>
    </lineage>
</organism>
<evidence type="ECO:0000313" key="6">
    <source>
        <dbReference type="Proteomes" id="UP000636479"/>
    </source>
</evidence>
<keyword evidence="1" id="KW-0677">Repeat</keyword>
<dbReference type="Proteomes" id="UP000636479">
    <property type="component" value="Unassembled WGS sequence"/>
</dbReference>
<dbReference type="EMBL" id="JACAZF010000005">
    <property type="protein sequence ID" value="KAF7303694.1"/>
    <property type="molecule type" value="Genomic_DNA"/>
</dbReference>
<dbReference type="InterPro" id="IPR011989">
    <property type="entry name" value="ARM-like"/>
</dbReference>
<dbReference type="SUPFAM" id="SSF48371">
    <property type="entry name" value="ARM repeat"/>
    <property type="match status" value="2"/>
</dbReference>
<keyword evidence="6" id="KW-1185">Reference proteome</keyword>
<evidence type="ECO:0000256" key="1">
    <source>
        <dbReference type="ARBA" id="ARBA00022737"/>
    </source>
</evidence>
<dbReference type="RefSeq" id="XP_037220666.1">
    <property type="nucleotide sequence ID" value="XM_037362745.1"/>
</dbReference>
<protein>
    <submittedName>
        <fullName evidence="5">PUM-HD domain-containing protein</fullName>
    </submittedName>
</protein>
<dbReference type="GO" id="GO:0006417">
    <property type="term" value="P:regulation of translation"/>
    <property type="evidence" value="ECO:0007669"/>
    <property type="project" value="TreeGrafter"/>
</dbReference>
<evidence type="ECO:0000313" key="5">
    <source>
        <dbReference type="EMBL" id="KAF7303694.1"/>
    </source>
</evidence>
<feature type="region of interest" description="Disordered" evidence="3">
    <location>
        <begin position="1"/>
        <end position="100"/>
    </location>
</feature>
<dbReference type="Gene3D" id="1.25.10.10">
    <property type="entry name" value="Leucine-rich Repeat Variant"/>
    <property type="match status" value="1"/>
</dbReference>
<proteinExistence type="predicted"/>
<dbReference type="PANTHER" id="PTHR13389:SF0">
    <property type="entry name" value="PUMILIO HOMOLOG 3"/>
    <property type="match status" value="1"/>
</dbReference>
<dbReference type="InterPro" id="IPR040059">
    <property type="entry name" value="PUM3"/>
</dbReference>
<dbReference type="GO" id="GO:0005730">
    <property type="term" value="C:nucleolus"/>
    <property type="evidence" value="ECO:0007669"/>
    <property type="project" value="TreeGrafter"/>
</dbReference>
<comment type="caution">
    <text evidence="5">The sequence shown here is derived from an EMBL/GenBank/DDBJ whole genome shotgun (WGS) entry which is preliminary data.</text>
</comment>
<dbReference type="InterPro" id="IPR001313">
    <property type="entry name" value="Pumilio_RNA-bd_rpt"/>
</dbReference>
<dbReference type="AlphaFoldDB" id="A0A8H6SQR4"/>
<evidence type="ECO:0000256" key="2">
    <source>
        <dbReference type="ARBA" id="ARBA00022884"/>
    </source>
</evidence>
<feature type="compositionally biased region" description="Acidic residues" evidence="3">
    <location>
        <begin position="52"/>
        <end position="84"/>
    </location>
</feature>
<dbReference type="PANTHER" id="PTHR13389">
    <property type="entry name" value="PUMILIO HOMOLOG 3"/>
    <property type="match status" value="1"/>
</dbReference>
<evidence type="ECO:0000259" key="4">
    <source>
        <dbReference type="Pfam" id="PF08144"/>
    </source>
</evidence>
<name>A0A8H6SQR4_9AGAR</name>